<accession>A0A9D3SAN9</accession>
<dbReference type="Pfam" id="PF00067">
    <property type="entry name" value="p450"/>
    <property type="match status" value="1"/>
</dbReference>
<evidence type="ECO:0000256" key="13">
    <source>
        <dbReference type="ARBA" id="ARBA00022848"/>
    </source>
</evidence>
<dbReference type="FunFam" id="2.60.40.10:FF:000209">
    <property type="entry name" value="Sidekick cell adhesion molecule 2"/>
    <property type="match status" value="1"/>
</dbReference>
<keyword evidence="17 25" id="KW-0408">Iron</keyword>
<keyword evidence="18" id="KW-0503">Monooxygenase</keyword>
<dbReference type="FunFam" id="2.60.40.10:FF:000253">
    <property type="entry name" value="Sidekick cell adhesion molecule 1"/>
    <property type="match status" value="1"/>
</dbReference>
<reference evidence="30 31" key="1">
    <citation type="submission" date="2021-06" db="EMBL/GenBank/DDBJ databases">
        <title>Chromosome-level genome assembly of the red-tail catfish (Hemibagrus wyckioides).</title>
        <authorList>
            <person name="Shao F."/>
        </authorList>
    </citation>
    <scope>NUCLEOTIDE SEQUENCE [LARGE SCALE GENOMIC DNA]</scope>
    <source>
        <strain evidence="30">EC202008001</strain>
        <tissue evidence="30">Blood</tissue>
    </source>
</reference>
<feature type="domain" description="Ig-like" evidence="28">
    <location>
        <begin position="98"/>
        <end position="180"/>
    </location>
</feature>
<evidence type="ECO:0000256" key="4">
    <source>
        <dbReference type="ARBA" id="ARBA00004479"/>
    </source>
</evidence>
<dbReference type="OrthoDB" id="8923679at2759"/>
<dbReference type="Pfam" id="PF07679">
    <property type="entry name" value="I-set"/>
    <property type="match status" value="4"/>
</dbReference>
<feature type="domain" description="Ig-like" evidence="28">
    <location>
        <begin position="483"/>
        <end position="572"/>
    </location>
</feature>
<dbReference type="InterPro" id="IPR036116">
    <property type="entry name" value="FN3_sf"/>
</dbReference>
<feature type="domain" description="Fibronectin type-III" evidence="29">
    <location>
        <begin position="672"/>
        <end position="768"/>
    </location>
</feature>
<dbReference type="FunFam" id="1.10.630.10:FF:000003">
    <property type="entry name" value="cytochrome P450 3A12-like isoform X2"/>
    <property type="match status" value="1"/>
</dbReference>
<dbReference type="FunFam" id="2.60.40.10:FF:000360">
    <property type="entry name" value="Sidekick cell adhesion molecule 2"/>
    <property type="match status" value="1"/>
</dbReference>
<dbReference type="EC" id="1.14.14.1" evidence="6"/>
<comment type="similarity">
    <text evidence="5">Belongs to the cytochrome P450 family.</text>
</comment>
<dbReference type="InterPro" id="IPR003599">
    <property type="entry name" value="Ig_sub"/>
</dbReference>
<dbReference type="PRINTS" id="PR00014">
    <property type="entry name" value="FNTYPEIII"/>
</dbReference>
<feature type="domain" description="Fibronectin type-III" evidence="29">
    <location>
        <begin position="1282"/>
        <end position="1379"/>
    </location>
</feature>
<keyword evidence="20" id="KW-1015">Disulfide bond</keyword>
<dbReference type="PROSITE" id="PS00086">
    <property type="entry name" value="CYTOCHROME_P450"/>
    <property type="match status" value="1"/>
</dbReference>
<dbReference type="FunFam" id="2.60.40.10:FF:000420">
    <property type="entry name" value="Sidekick cell adhesion molecule 2"/>
    <property type="match status" value="1"/>
</dbReference>
<dbReference type="PRINTS" id="PR00463">
    <property type="entry name" value="EP450I"/>
</dbReference>
<proteinExistence type="inferred from homology"/>
<dbReference type="Gene3D" id="2.60.40.10">
    <property type="entry name" value="Immunoglobulins"/>
    <property type="match status" value="19"/>
</dbReference>
<keyword evidence="9 25" id="KW-0479">Metal-binding</keyword>
<keyword evidence="14" id="KW-0130">Cell adhesion</keyword>
<dbReference type="PROSITE" id="PS50835">
    <property type="entry name" value="IG_LIKE"/>
    <property type="match status" value="5"/>
</dbReference>
<dbReference type="SUPFAM" id="SSF48726">
    <property type="entry name" value="Immunoglobulin"/>
    <property type="match status" value="5"/>
</dbReference>
<dbReference type="GO" id="GO:0020037">
    <property type="term" value="F:heme binding"/>
    <property type="evidence" value="ECO:0007669"/>
    <property type="project" value="InterPro"/>
</dbReference>
<feature type="binding site" description="axial binding residue" evidence="25">
    <location>
        <position position="2686"/>
    </location>
    <ligand>
        <name>heme</name>
        <dbReference type="ChEBI" id="CHEBI:30413"/>
    </ligand>
    <ligandPart>
        <name>Fe</name>
        <dbReference type="ChEBI" id="CHEBI:18248"/>
    </ligandPart>
</feature>
<evidence type="ECO:0000256" key="22">
    <source>
        <dbReference type="ARBA" id="ARBA00023319"/>
    </source>
</evidence>
<keyword evidence="22" id="KW-0393">Immunoglobulin domain</keyword>
<gene>
    <name evidence="30" type="ORF">KOW79_019255</name>
</gene>
<feature type="domain" description="Fibronectin type-III" evidence="29">
    <location>
        <begin position="1075"/>
        <end position="1174"/>
    </location>
</feature>
<evidence type="ECO:0000256" key="11">
    <source>
        <dbReference type="ARBA" id="ARBA00022737"/>
    </source>
</evidence>
<dbReference type="InterPro" id="IPR013783">
    <property type="entry name" value="Ig-like_fold"/>
</dbReference>
<dbReference type="FunFam" id="2.60.40.10:FF:000261">
    <property type="entry name" value="Sidekick cell adhesion molecule 2"/>
    <property type="match status" value="1"/>
</dbReference>
<dbReference type="GO" id="GO:0098609">
    <property type="term" value="P:cell-cell adhesion"/>
    <property type="evidence" value="ECO:0007669"/>
    <property type="project" value="TreeGrafter"/>
</dbReference>
<dbReference type="FunFam" id="2.60.40.10:FF:000359">
    <property type="entry name" value="Sidekick cell adhesion molecule 2"/>
    <property type="match status" value="1"/>
</dbReference>
<dbReference type="GO" id="GO:0005506">
    <property type="term" value="F:iron ion binding"/>
    <property type="evidence" value="ECO:0007669"/>
    <property type="project" value="InterPro"/>
</dbReference>
<evidence type="ECO:0000256" key="23">
    <source>
        <dbReference type="ARBA" id="ARBA00047827"/>
    </source>
</evidence>
<evidence type="ECO:0000256" key="5">
    <source>
        <dbReference type="ARBA" id="ARBA00010617"/>
    </source>
</evidence>
<dbReference type="FunFam" id="2.60.40.10:FF:000236">
    <property type="entry name" value="Sidekick cell adhesion molecule 2"/>
    <property type="match status" value="1"/>
</dbReference>
<feature type="domain" description="Fibronectin type-III" evidence="29">
    <location>
        <begin position="1468"/>
        <end position="1565"/>
    </location>
</feature>
<dbReference type="Proteomes" id="UP000824219">
    <property type="component" value="Linkage Group LG24"/>
</dbReference>
<dbReference type="InterPro" id="IPR002401">
    <property type="entry name" value="Cyt_P450_E_grp-I"/>
</dbReference>
<protein>
    <recommendedName>
        <fullName evidence="6">unspecific monooxygenase</fullName>
        <ecNumber evidence="6">1.14.14.1</ecNumber>
    </recommendedName>
</protein>
<feature type="domain" description="Ig-like" evidence="28">
    <location>
        <begin position="389"/>
        <end position="479"/>
    </location>
</feature>
<evidence type="ECO:0000256" key="17">
    <source>
        <dbReference type="ARBA" id="ARBA00023004"/>
    </source>
</evidence>
<keyword evidence="21" id="KW-0325">Glycoprotein</keyword>
<evidence type="ECO:0000256" key="14">
    <source>
        <dbReference type="ARBA" id="ARBA00022889"/>
    </source>
</evidence>
<feature type="region of interest" description="Disordered" evidence="26">
    <location>
        <begin position="27"/>
        <end position="56"/>
    </location>
</feature>
<dbReference type="FunFam" id="2.60.40.10:FF:000177">
    <property type="entry name" value="Sidekick cell adhesion molecule 2"/>
    <property type="match status" value="1"/>
</dbReference>
<evidence type="ECO:0000256" key="2">
    <source>
        <dbReference type="ARBA" id="ARBA00004174"/>
    </source>
</evidence>
<dbReference type="InterPro" id="IPR013098">
    <property type="entry name" value="Ig_I-set"/>
</dbReference>
<feature type="domain" description="Fibronectin type-III" evidence="29">
    <location>
        <begin position="773"/>
        <end position="869"/>
    </location>
</feature>
<dbReference type="FunFam" id="2.60.40.10:FF:000231">
    <property type="entry name" value="Sidekick cell adhesion molecule 2"/>
    <property type="match status" value="1"/>
</dbReference>
<comment type="caution">
    <text evidence="30">The sequence shown here is derived from an EMBL/GenBank/DDBJ whole genome shotgun (WGS) entry which is preliminary data.</text>
</comment>
<keyword evidence="11" id="KW-0677">Repeat</keyword>
<dbReference type="PANTHER" id="PTHR44170">
    <property type="entry name" value="PROTEIN SIDEKICK"/>
    <property type="match status" value="1"/>
</dbReference>
<dbReference type="SUPFAM" id="SSF48264">
    <property type="entry name" value="Cytochrome P450"/>
    <property type="match status" value="1"/>
</dbReference>
<dbReference type="InterPro" id="IPR036396">
    <property type="entry name" value="Cyt_P450_sf"/>
</dbReference>
<organism evidence="30 31">
    <name type="scientific">Hemibagrus wyckioides</name>
    <dbReference type="NCBI Taxonomy" id="337641"/>
    <lineage>
        <taxon>Eukaryota</taxon>
        <taxon>Metazoa</taxon>
        <taxon>Chordata</taxon>
        <taxon>Craniata</taxon>
        <taxon>Vertebrata</taxon>
        <taxon>Euteleostomi</taxon>
        <taxon>Actinopterygii</taxon>
        <taxon>Neopterygii</taxon>
        <taxon>Teleostei</taxon>
        <taxon>Ostariophysi</taxon>
        <taxon>Siluriformes</taxon>
        <taxon>Bagridae</taxon>
        <taxon>Hemibagrus</taxon>
    </lineage>
</organism>
<keyword evidence="7 25" id="KW-0349">Heme</keyword>
<dbReference type="InterPro" id="IPR007110">
    <property type="entry name" value="Ig-like_dom"/>
</dbReference>
<dbReference type="FunFam" id="2.60.40.10:FF:000434">
    <property type="entry name" value="Sidekick cell adhesion molecule 2"/>
    <property type="match status" value="1"/>
</dbReference>
<dbReference type="GO" id="GO:0016712">
    <property type="term" value="F:oxidoreductase activity, acting on paired donors, with incorporation or reduction of molecular oxygen, reduced flavin or flavoprotein as one donor, and incorporation of one atom of oxygen"/>
    <property type="evidence" value="ECO:0007669"/>
    <property type="project" value="UniProtKB-EC"/>
</dbReference>
<dbReference type="SMART" id="SM00408">
    <property type="entry name" value="IGc2"/>
    <property type="match status" value="6"/>
</dbReference>
<keyword evidence="19 27" id="KW-0472">Membrane</keyword>
<feature type="domain" description="Ig-like" evidence="28">
    <location>
        <begin position="577"/>
        <end position="665"/>
    </location>
</feature>
<keyword evidence="13" id="KW-0492">Microsome</keyword>
<evidence type="ECO:0000256" key="27">
    <source>
        <dbReference type="SAM" id="Phobius"/>
    </source>
</evidence>
<keyword evidence="31" id="KW-1185">Reference proteome</keyword>
<feature type="domain" description="Fibronectin type-III" evidence="29">
    <location>
        <begin position="1570"/>
        <end position="1686"/>
    </location>
</feature>
<evidence type="ECO:0000256" key="1">
    <source>
        <dbReference type="ARBA" id="ARBA00001971"/>
    </source>
</evidence>
<dbReference type="EMBL" id="JAHKSW010000024">
    <property type="protein sequence ID" value="KAG7316957.1"/>
    <property type="molecule type" value="Genomic_DNA"/>
</dbReference>
<evidence type="ECO:0000256" key="24">
    <source>
        <dbReference type="ARBA" id="ARBA00061621"/>
    </source>
</evidence>
<evidence type="ECO:0000256" key="20">
    <source>
        <dbReference type="ARBA" id="ARBA00023157"/>
    </source>
</evidence>
<evidence type="ECO:0000256" key="21">
    <source>
        <dbReference type="ARBA" id="ARBA00023180"/>
    </source>
</evidence>
<keyword evidence="10" id="KW-0732">Signal</keyword>
<dbReference type="PANTHER" id="PTHR44170:SF49">
    <property type="entry name" value="PROTEIN SIDEKICK-1 ISOFORM X1"/>
    <property type="match status" value="1"/>
</dbReference>
<evidence type="ECO:0000259" key="28">
    <source>
        <dbReference type="PROSITE" id="PS50835"/>
    </source>
</evidence>
<evidence type="ECO:0000256" key="8">
    <source>
        <dbReference type="ARBA" id="ARBA00022692"/>
    </source>
</evidence>
<sequence>MLQRLRGGSESGRRCADIAPLFGSARSGDPGDKCSDRGTTKSSIKGTSGAKKATDHMSDTVRSYRGRKKLALCTRSYWALLCLQIHVLKAVAQGDVAPYFKTEPGPPEIHLEGNRLVMTCLAEGSWPLEFKWILNNTDITAFSPEYKYTIPSLQRSDMGVYQCVVRNRMGALLQRRAEIQVAYMGDFVEADQRKTVTQGRAAILNSPDVSSFPRPQVTWFRDGYKIIPSSRVAITMENQLVVLATAAADAGRYYVQAVNEKNGENKTSPSIYLNVAASKRNRGSHDWEAPADPVAPVIVITPRNTTVVAGVSEATLECIANARPVDKLSLVWRRNGVEVASGVGSFGRRLTIVNPTTADMGLYVCEASLLDSSVKPAEARAFLSIIETPYFTAEPRRKMLGEVEKSVDIPCQARGVPVPKLEWYKDAVPLSKLNNARYKVISSMGLQIRKLQPSDAGIFQCFARNAAGEMQVHTYLDVTSMAPSFSVPPANINVTDGTVASFTCQVSGAPKPAITWRKDAQILASGSVQIPRFTLLESGGLQVQPVALQDAGTYTCYAANSEGAINASAELTVWSRTYISQPPVDRRVIKGTTAILECGAVHDARVHVRFVWKKGGEAVSQSRGGRISVQQGSLHISQTWSGDIGDYTCDVISLAGNDSKTARLEVIELPHSPRNLQASLNATDSRSVHLSWMRPFDGNSPLLHYIVELSENNSPWRMYLPNVDPTLTTAEVTGLTPARTYQFRVCAVNQVGKGQYSGETNRLMLREEPPSAPPKNIVASGRTNQSIMVQWQPPPESQLNGVLRGYVLRYRLAGLPGEYQQQNITSPDINYCLITELIIWTQYEIQVAAYTGAGLGVVSQPVVEYTLQGVPTAPPQDVEVVAVNSTTIKFTWNPPPQQFINGINQGYKLMAWPEHSPEASTVVTITPDYHGTRHQGYIIGLKKFTWYLTSVLCFTTPGNGPRSASKLVQTHEDIPGPVGRLSFTEILDTSLRVSWEEPVEKNGIITGYLLSWEAQGQKESRVERTMSNSTLEYKVTGLTSLTTYTLEVAAMTGAGMGTLSSSTISSGVPPELPGPPSNLQISKISPRSATLKFRAGDDGKTSISKWIVEGQVGSTGEEEEWKVLYEKENDPEAQVLEVPNLTPFTHYRFRMRQMNIVGSSEASEPSRVIQTLQAPPDVAPGSVSVRTASETSVWLRWVPLPETEYNGNPESVGYRVRVWRADHPGDASTKMVNDRLEREITLESLEEWTEYLFQIQAFNSIGPGPWSEPVKGRTRESVPSGAPENVTAEAVSSTRMLVTWGPVPETQQNGNILGYKVLYREKDSSTEPQVQLVKGNLTQSVLLRNLRKYVQYEIQVLAFTRIGDGQISSPAVLERTKDDVPGPPMRLVFPEVRLSEVRVVWQPPVDPNGIILGYQVAYRLDSGDPNKFTTVEVESAYIFRISAKTQQGWGTAAQAVVITTEIRERPQPPLQLRVPQDQVQSRQLRLDWVPGGDGSSPVRYFTLQLRQLPDGNWTAHSSSISHNSTSYVVEWLKPYTSYKLRMMATNDIGDSKYSRETDAITTLQDVPDEAPVIRSVKPSTTTSVLVQWQPPKEESVNGVLVGYRLYYRELQYDSTPQEAKKTSNSTSARADLTAKSTVKTVSNPSLTEFELTQLQKYQRYEIVMTAYNIIGESPASAPVEVFVGEAAPSVAPQNIQVNTVSSTQLEVQWEPPPVETQNGIIQGYKIHYWEMDNQNETEKVKILFLPETSVRLKNLTSYTYYMVKLSAFNAAGDGPLSEPRRGRTLQSAPSAPSFITFSEITSTTLNVSWGFPVSPNGVVEGYRVVYEPTAPIQGISKVVTVDIRGSWQRWLKVRDLTKGVTYCFRVQAKTISYGPEAEANITAGPVQGSPGSPLKTSVTKSGSSLTIHWTPGETGAGHTTGYVIEARPSDEGLWDTFVRHLPPSSTSHTVSLERLRHGVSYQFRVLAVNEYGYGEPSAPSAAMSAQMDTPFYEEWWFLIILVLSALILLLMIVFGLILHGQNKKYKSCGTGKAVSTVEERVTLDNGGFTALELNSRPVHVKSSFLRKNGTRSPPRPNPAGLRYSDEDICNNYNGAVSTDSTALTERAAELSESEATDSECEEEPIKHSFVNHYMSDPSYFNSWKRQQKGLKETLACAYEECASGDGEGYYQTVVTQHSVGGVYTPAGQPAPGSRTPLTGFSSFVRSEAGRKRAQSCSSEARVSAGQFRPSLRALFVCCDWKMSFLSYLSVTWSLVILVVTLLLIYSVWPYGFFKNLGIPGPRPWPFLGTFLSYRKGFYNFDMECFKKYGKVWGIYDGRLPVLMILDLEMIKVIMVKECFSTFTNRRDANMDLAGPFADGITVVKDEKWKRIRASLSPFFTSGRLKEMFPIADKYADRFIDNLKKRNPGESIKIKEVFAPFTMDVVTSASFSVEIDSMNNPNDPFAIQIKKFFNFNFFSPLILLITIFPFTTSILSKMGLTLFSKSVMEFFYSALRKIKDQHNANENRRVDFLQLMIQSQISDEQAEKADNQPSKGLTDHEILSQSFIFILGGYETTSTTLTYLLYNLTTNPDCMNKLVEEIDANFPHDAPVTYDALMKFEYLDMAINESMRLLPTAPRLERMCKKTIELNGITIPKNTLVGIPTYVLHRDPQLWESPEEFRPERFSPENEISPYKFMPFGLGPRNCVGMRFAVMIMKLVIVKLLQNFSVETCKETQIPIQLNALFQPKVPVTLKFVPRTHNEE</sequence>
<dbReference type="FunFam" id="2.60.40.10:FF:000206">
    <property type="entry name" value="Sidekick cell adhesion molecule 2"/>
    <property type="match status" value="1"/>
</dbReference>
<dbReference type="SMART" id="SM00060">
    <property type="entry name" value="FN3"/>
    <property type="match status" value="13"/>
</dbReference>
<evidence type="ECO:0000256" key="15">
    <source>
        <dbReference type="ARBA" id="ARBA00022989"/>
    </source>
</evidence>
<feature type="compositionally biased region" description="Basic and acidic residues" evidence="26">
    <location>
        <begin position="29"/>
        <end position="39"/>
    </location>
</feature>
<feature type="domain" description="Fibronectin type-III" evidence="29">
    <location>
        <begin position="1889"/>
        <end position="1988"/>
    </location>
</feature>
<keyword evidence="15 27" id="KW-1133">Transmembrane helix</keyword>
<evidence type="ECO:0000256" key="9">
    <source>
        <dbReference type="ARBA" id="ARBA00022723"/>
    </source>
</evidence>
<name>A0A9D3SAN9_9TELE</name>
<comment type="similarity">
    <text evidence="24">Belongs to the sidekick family.</text>
</comment>
<evidence type="ECO:0000256" key="16">
    <source>
        <dbReference type="ARBA" id="ARBA00023002"/>
    </source>
</evidence>
<dbReference type="InterPro" id="IPR036179">
    <property type="entry name" value="Ig-like_dom_sf"/>
</dbReference>
<evidence type="ECO:0000256" key="10">
    <source>
        <dbReference type="ARBA" id="ARBA00022729"/>
    </source>
</evidence>
<dbReference type="FunFam" id="2.60.40.10:FF:000158">
    <property type="entry name" value="Sidekick cell adhesion molecule 2"/>
    <property type="match status" value="1"/>
</dbReference>
<dbReference type="Pfam" id="PF13927">
    <property type="entry name" value="Ig_3"/>
    <property type="match status" value="2"/>
</dbReference>
<dbReference type="PRINTS" id="PR00385">
    <property type="entry name" value="P450"/>
</dbReference>
<evidence type="ECO:0000313" key="31">
    <source>
        <dbReference type="Proteomes" id="UP000824219"/>
    </source>
</evidence>
<feature type="transmembrane region" description="Helical" evidence="27">
    <location>
        <begin position="2244"/>
        <end position="2268"/>
    </location>
</feature>
<dbReference type="SMART" id="SM00409">
    <property type="entry name" value="IG"/>
    <property type="match status" value="6"/>
</dbReference>
<comment type="catalytic activity">
    <reaction evidence="23">
        <text>an organic molecule + reduced [NADPH--hemoprotein reductase] + O2 = an alcohol + oxidized [NADPH--hemoprotein reductase] + H2O + H(+)</text>
        <dbReference type="Rhea" id="RHEA:17149"/>
        <dbReference type="Rhea" id="RHEA-COMP:11964"/>
        <dbReference type="Rhea" id="RHEA-COMP:11965"/>
        <dbReference type="ChEBI" id="CHEBI:15377"/>
        <dbReference type="ChEBI" id="CHEBI:15378"/>
        <dbReference type="ChEBI" id="CHEBI:15379"/>
        <dbReference type="ChEBI" id="CHEBI:30879"/>
        <dbReference type="ChEBI" id="CHEBI:57618"/>
        <dbReference type="ChEBI" id="CHEBI:58210"/>
        <dbReference type="ChEBI" id="CHEBI:142491"/>
        <dbReference type="EC" id="1.14.14.1"/>
    </reaction>
</comment>
<comment type="cofactor">
    <cofactor evidence="1 25">
        <name>heme</name>
        <dbReference type="ChEBI" id="CHEBI:30413"/>
    </cofactor>
</comment>
<dbReference type="InterPro" id="IPR001128">
    <property type="entry name" value="Cyt_P450"/>
</dbReference>
<evidence type="ECO:0000256" key="6">
    <source>
        <dbReference type="ARBA" id="ARBA00012109"/>
    </source>
</evidence>
<evidence type="ECO:0000256" key="25">
    <source>
        <dbReference type="PIRSR" id="PIRSR602401-1"/>
    </source>
</evidence>
<dbReference type="PROSITE" id="PS50853">
    <property type="entry name" value="FN3"/>
    <property type="match status" value="12"/>
</dbReference>
<evidence type="ECO:0000256" key="12">
    <source>
        <dbReference type="ARBA" id="ARBA00022824"/>
    </source>
</evidence>
<dbReference type="InterPro" id="IPR017972">
    <property type="entry name" value="Cyt_P450_CS"/>
</dbReference>
<evidence type="ECO:0000256" key="3">
    <source>
        <dbReference type="ARBA" id="ARBA00004406"/>
    </source>
</evidence>
<evidence type="ECO:0000256" key="19">
    <source>
        <dbReference type="ARBA" id="ARBA00023136"/>
    </source>
</evidence>
<comment type="subcellular location">
    <subcellularLocation>
        <location evidence="3">Endoplasmic reticulum membrane</location>
        <topology evidence="3">Peripheral membrane protein</topology>
    </subcellularLocation>
    <subcellularLocation>
        <location evidence="4">Membrane</location>
        <topology evidence="4">Single-pass type I membrane protein</topology>
    </subcellularLocation>
    <subcellularLocation>
        <location evidence="2">Microsome membrane</location>
        <topology evidence="2">Peripheral membrane protein</topology>
    </subcellularLocation>
</comment>
<feature type="domain" description="Ig-like" evidence="28">
    <location>
        <begin position="296"/>
        <end position="375"/>
    </location>
</feature>
<dbReference type="FunFam" id="2.60.40.10:FF:000266">
    <property type="entry name" value="Sidekick cell adhesion molecule 2"/>
    <property type="match status" value="1"/>
</dbReference>
<feature type="domain" description="Fibronectin type-III" evidence="29">
    <location>
        <begin position="977"/>
        <end position="1071"/>
    </location>
</feature>
<dbReference type="FunFam" id="2.60.40.10:FF:000237">
    <property type="entry name" value="Sidekick cell adhesion molecule 2"/>
    <property type="match status" value="1"/>
</dbReference>
<feature type="domain" description="Fibronectin type-III" evidence="29">
    <location>
        <begin position="874"/>
        <end position="973"/>
    </location>
</feature>
<dbReference type="InterPro" id="IPR003961">
    <property type="entry name" value="FN3_dom"/>
</dbReference>
<feature type="domain" description="Fibronectin type-III" evidence="29">
    <location>
        <begin position="1691"/>
        <end position="1787"/>
    </location>
</feature>
<dbReference type="SUPFAM" id="SSF49265">
    <property type="entry name" value="Fibronectin type III"/>
    <property type="match status" value="7"/>
</dbReference>
<dbReference type="FunFam" id="2.60.40.10:FF:000267">
    <property type="entry name" value="Sidekick cell adhesion molecule 2"/>
    <property type="match status" value="1"/>
</dbReference>
<feature type="transmembrane region" description="Helical" evidence="27">
    <location>
        <begin position="1995"/>
        <end position="2018"/>
    </location>
</feature>
<evidence type="ECO:0000256" key="7">
    <source>
        <dbReference type="ARBA" id="ARBA00022617"/>
    </source>
</evidence>
<dbReference type="InterPro" id="IPR003598">
    <property type="entry name" value="Ig_sub2"/>
</dbReference>
<evidence type="ECO:0000256" key="26">
    <source>
        <dbReference type="SAM" id="MobiDB-lite"/>
    </source>
</evidence>
<evidence type="ECO:0000259" key="29">
    <source>
        <dbReference type="PROSITE" id="PS50853"/>
    </source>
</evidence>
<feature type="domain" description="Fibronectin type-III" evidence="29">
    <location>
        <begin position="1179"/>
        <end position="1277"/>
    </location>
</feature>
<dbReference type="FunFam" id="2.60.40.10:FF:000301">
    <property type="entry name" value="Sidekick cell adhesion molecule 2"/>
    <property type="match status" value="1"/>
</dbReference>
<keyword evidence="12" id="KW-0256">Endoplasmic reticulum</keyword>
<evidence type="ECO:0000256" key="18">
    <source>
        <dbReference type="ARBA" id="ARBA00023033"/>
    </source>
</evidence>
<dbReference type="Pfam" id="PF00041">
    <property type="entry name" value="fn3"/>
    <property type="match status" value="13"/>
</dbReference>
<feature type="transmembrane region" description="Helical" evidence="27">
    <location>
        <begin position="2456"/>
        <end position="2474"/>
    </location>
</feature>
<evidence type="ECO:0000313" key="30">
    <source>
        <dbReference type="EMBL" id="KAG7316957.1"/>
    </source>
</evidence>
<keyword evidence="16" id="KW-0560">Oxidoreductase</keyword>
<dbReference type="FunFam" id="2.60.40.10:FF:000271">
    <property type="entry name" value="Sidekick cell adhesion molecule 2"/>
    <property type="match status" value="1"/>
</dbReference>
<dbReference type="Gene3D" id="1.10.630.10">
    <property type="entry name" value="Cytochrome P450"/>
    <property type="match status" value="1"/>
</dbReference>
<feature type="domain" description="Fibronectin type-III" evidence="29">
    <location>
        <begin position="1791"/>
        <end position="1888"/>
    </location>
</feature>
<dbReference type="GO" id="GO:0005789">
    <property type="term" value="C:endoplasmic reticulum membrane"/>
    <property type="evidence" value="ECO:0007669"/>
    <property type="project" value="UniProtKB-SubCell"/>
</dbReference>
<dbReference type="CDD" id="cd00063">
    <property type="entry name" value="FN3"/>
    <property type="match status" value="13"/>
</dbReference>
<keyword evidence="8 27" id="KW-0812">Transmembrane</keyword>